<dbReference type="EMBL" id="KV454482">
    <property type="protein sequence ID" value="ODV60513.1"/>
    <property type="molecule type" value="Genomic_DNA"/>
</dbReference>
<feature type="compositionally biased region" description="Low complexity" evidence="4">
    <location>
        <begin position="170"/>
        <end position="193"/>
    </location>
</feature>
<dbReference type="GO" id="GO:0012505">
    <property type="term" value="C:endomembrane system"/>
    <property type="evidence" value="ECO:0007669"/>
    <property type="project" value="UniProtKB-SubCell"/>
</dbReference>
<dbReference type="GO" id="GO:0070772">
    <property type="term" value="C:PAS complex"/>
    <property type="evidence" value="ECO:0007669"/>
    <property type="project" value="EnsemblFungi"/>
</dbReference>
<accession>A0A1D2VG79</accession>
<proteinExistence type="predicted"/>
<evidence type="ECO:0000256" key="1">
    <source>
        <dbReference type="ARBA" id="ARBA00004308"/>
    </source>
</evidence>
<dbReference type="InParanoid" id="A0A1D2VG79"/>
<gene>
    <name evidence="6" type="ORF">ASCRUDRAFT_19690</name>
</gene>
<dbReference type="GO" id="GO:0046856">
    <property type="term" value="P:phosphatidylinositol dephosphorylation"/>
    <property type="evidence" value="ECO:0007669"/>
    <property type="project" value="EnsemblFungi"/>
</dbReference>
<dbReference type="STRING" id="1344418.A0A1D2VG79"/>
<dbReference type="Pfam" id="PF02383">
    <property type="entry name" value="Syja_N"/>
    <property type="match status" value="1"/>
</dbReference>
<evidence type="ECO:0000256" key="2">
    <source>
        <dbReference type="ARBA" id="ARBA00022801"/>
    </source>
</evidence>
<dbReference type="FunCoup" id="A0A1D2VG79">
    <property type="interactions" value="770"/>
</dbReference>
<keyword evidence="7" id="KW-1185">Reference proteome</keyword>
<evidence type="ECO:0000313" key="6">
    <source>
        <dbReference type="EMBL" id="ODV60513.1"/>
    </source>
</evidence>
<feature type="domain" description="SAC" evidence="5">
    <location>
        <begin position="151"/>
        <end position="529"/>
    </location>
</feature>
<dbReference type="InterPro" id="IPR043573">
    <property type="entry name" value="Fig4-like"/>
</dbReference>
<dbReference type="GO" id="GO:0043813">
    <property type="term" value="F:phosphatidylinositol-3,5-bisphosphate 5-phosphatase activity"/>
    <property type="evidence" value="ECO:0007669"/>
    <property type="project" value="EnsemblFungi"/>
</dbReference>
<dbReference type="Proteomes" id="UP000095038">
    <property type="component" value="Unassembled WGS sequence"/>
</dbReference>
<dbReference type="PANTHER" id="PTHR45738:SF5">
    <property type="entry name" value="POLYPHOSPHOINOSITIDE PHOSPHATASE"/>
    <property type="match status" value="1"/>
</dbReference>
<sequence length="709" mass="83303">KSRKILLQKFTIYETNDKFFIIGSNNRETMFRILEIDLTGPIDELNIMETSNSKSADNLGPNAPKKKGFLIKKLSGYGLLGFIKFTKNYYLHVITERSKIGVLGGHFIYKIDNTELIPLVSSEKNLFLKSKFDNNEDKKTFEDEIKFLQIFKNFNLNSNFYFRNTENDNKNNLNNTKNNPNNTNKSQTNNTNDNDNEDDFMGQYNEMFVWNASLLKPIIKIYNRTFDWFQPIIYGFFNQSNISILNKRHYVTIIARRSHHFAGARFLKRGVNDKGHVANEIETEQIVSNMLTTSFNDNSKGFYMNPNYTSFVQHRGSIPLYWSQDIISTKTNLNKIAKPPITMKFVDPYYTSSALHFDDLFKRYGPKVLILNLIKQKEKMPRESKLGDEFESCIDFLNKDLSDEYKIDYVAWDMSKASKVDDHGQNVLEFLEKYSDKVLKQTGFFQNGYKLDKKEHDNIQVGICRTNCVDCLDRTNAAQFVIAKKALGYQLKSLGIIENVYLEYDSDAVNLLTSIYHDHGNVIALQYGGSNLVNTMETYRKINQWSSKKNDLIEGVKRFYSNSFIDSTRQDTINLFLGNYTFEKLGRKIYLWDLTNDYFLHNNYYLDFLNIRDKKININNSNSVITNKISYNYWWNFKNILYWENLKYPPIKIDSQIDLVTKYIQENYYIEKLISYPNVSLDSYWNEYYVPKELTSFKSLFEFNMRSSL</sequence>
<evidence type="ECO:0000259" key="5">
    <source>
        <dbReference type="PROSITE" id="PS50275"/>
    </source>
</evidence>
<comment type="subcellular location">
    <subcellularLocation>
        <location evidence="1">Endomembrane system</location>
    </subcellularLocation>
</comment>
<dbReference type="RefSeq" id="XP_020046820.1">
    <property type="nucleotide sequence ID" value="XM_020189599.1"/>
</dbReference>
<dbReference type="GeneID" id="30963235"/>
<protein>
    <recommendedName>
        <fullName evidence="5">SAC domain-containing protein</fullName>
    </recommendedName>
</protein>
<evidence type="ECO:0000313" key="7">
    <source>
        <dbReference type="Proteomes" id="UP000095038"/>
    </source>
</evidence>
<evidence type="ECO:0000256" key="4">
    <source>
        <dbReference type="SAM" id="MobiDB-lite"/>
    </source>
</evidence>
<keyword evidence="3" id="KW-0472">Membrane</keyword>
<name>A0A1D2VG79_9ASCO</name>
<evidence type="ECO:0000256" key="3">
    <source>
        <dbReference type="ARBA" id="ARBA00023136"/>
    </source>
</evidence>
<feature type="non-terminal residue" evidence="6">
    <location>
        <position position="1"/>
    </location>
</feature>
<dbReference type="GO" id="GO:0034399">
    <property type="term" value="C:nuclear periphery"/>
    <property type="evidence" value="ECO:0007669"/>
    <property type="project" value="EnsemblFungi"/>
</dbReference>
<dbReference type="PANTHER" id="PTHR45738">
    <property type="entry name" value="POLYPHOSPHOINOSITIDE PHOSPHATASE"/>
    <property type="match status" value="1"/>
</dbReference>
<dbReference type="AlphaFoldDB" id="A0A1D2VG79"/>
<reference evidence="7" key="1">
    <citation type="submission" date="2016-05" db="EMBL/GenBank/DDBJ databases">
        <title>Comparative genomics of biotechnologically important yeasts.</title>
        <authorList>
            <consortium name="DOE Joint Genome Institute"/>
            <person name="Riley R."/>
            <person name="Haridas S."/>
            <person name="Wolfe K.H."/>
            <person name="Lopes M.R."/>
            <person name="Hittinger C.T."/>
            <person name="Goker M."/>
            <person name="Salamov A."/>
            <person name="Wisecaver J."/>
            <person name="Long T.M."/>
            <person name="Aerts A.L."/>
            <person name="Barry K."/>
            <person name="Choi C."/>
            <person name="Clum A."/>
            <person name="Coughlan A.Y."/>
            <person name="Deshpande S."/>
            <person name="Douglass A.P."/>
            <person name="Hanson S.J."/>
            <person name="Klenk H.-P."/>
            <person name="Labutti K."/>
            <person name="Lapidus A."/>
            <person name="Lindquist E."/>
            <person name="Lipzen A."/>
            <person name="Meier-Kolthoff J.P."/>
            <person name="Ohm R.A."/>
            <person name="Otillar R.P."/>
            <person name="Pangilinan J."/>
            <person name="Peng Y."/>
            <person name="Rokas A."/>
            <person name="Rosa C.A."/>
            <person name="Scheuner C."/>
            <person name="Sibirny A.A."/>
            <person name="Slot J.C."/>
            <person name="Stielow J.B."/>
            <person name="Sun H."/>
            <person name="Kurtzman C.P."/>
            <person name="Blackwell M."/>
            <person name="Grigoriev I.V."/>
            <person name="Jeffries T.W."/>
        </authorList>
    </citation>
    <scope>NUCLEOTIDE SEQUENCE [LARGE SCALE GENOMIC DNA]</scope>
    <source>
        <strain evidence="7">DSM 1968</strain>
    </source>
</reference>
<organism evidence="6 7">
    <name type="scientific">Ascoidea rubescens DSM 1968</name>
    <dbReference type="NCBI Taxonomy" id="1344418"/>
    <lineage>
        <taxon>Eukaryota</taxon>
        <taxon>Fungi</taxon>
        <taxon>Dikarya</taxon>
        <taxon>Ascomycota</taxon>
        <taxon>Saccharomycotina</taxon>
        <taxon>Saccharomycetes</taxon>
        <taxon>Ascoideaceae</taxon>
        <taxon>Ascoidea</taxon>
    </lineage>
</organism>
<dbReference type="OrthoDB" id="405996at2759"/>
<dbReference type="PROSITE" id="PS50275">
    <property type="entry name" value="SAC"/>
    <property type="match status" value="1"/>
</dbReference>
<dbReference type="InterPro" id="IPR002013">
    <property type="entry name" value="SAC_dom"/>
</dbReference>
<keyword evidence="2" id="KW-0378">Hydrolase</keyword>
<feature type="non-terminal residue" evidence="6">
    <location>
        <position position="709"/>
    </location>
</feature>
<feature type="region of interest" description="Disordered" evidence="4">
    <location>
        <begin position="167"/>
        <end position="198"/>
    </location>
</feature>
<dbReference type="GO" id="GO:0000329">
    <property type="term" value="C:fungal-type vacuole membrane"/>
    <property type="evidence" value="ECO:0007669"/>
    <property type="project" value="EnsemblFungi"/>
</dbReference>